<feature type="chain" id="PRO_5042187876" evidence="1">
    <location>
        <begin position="33"/>
        <end position="385"/>
    </location>
</feature>
<feature type="domain" description="DUF7954" evidence="2">
    <location>
        <begin position="52"/>
        <end position="215"/>
    </location>
</feature>
<proteinExistence type="predicted"/>
<dbReference type="Pfam" id="PF25844">
    <property type="entry name" value="DUF7955"/>
    <property type="match status" value="1"/>
</dbReference>
<name>A0AAE3JIF5_9SPIR</name>
<organism evidence="4 5">
    <name type="scientific">Teretinema zuelzerae</name>
    <dbReference type="NCBI Taxonomy" id="156"/>
    <lineage>
        <taxon>Bacteria</taxon>
        <taxon>Pseudomonadati</taxon>
        <taxon>Spirochaetota</taxon>
        <taxon>Spirochaetia</taxon>
        <taxon>Spirochaetales</taxon>
        <taxon>Treponemataceae</taxon>
        <taxon>Teretinema</taxon>
    </lineage>
</organism>
<dbReference type="Proteomes" id="UP001198163">
    <property type="component" value="Unassembled WGS sequence"/>
</dbReference>
<dbReference type="RefSeq" id="WP_230754272.1">
    <property type="nucleotide sequence ID" value="NZ_JAINWA010000001.1"/>
</dbReference>
<evidence type="ECO:0000313" key="4">
    <source>
        <dbReference type="EMBL" id="MCD1654238.1"/>
    </source>
</evidence>
<evidence type="ECO:0000256" key="1">
    <source>
        <dbReference type="SAM" id="SignalP"/>
    </source>
</evidence>
<evidence type="ECO:0000259" key="2">
    <source>
        <dbReference type="Pfam" id="PF25843"/>
    </source>
</evidence>
<evidence type="ECO:0000259" key="3">
    <source>
        <dbReference type="Pfam" id="PF25844"/>
    </source>
</evidence>
<comment type="caution">
    <text evidence="4">The sequence shown here is derived from an EMBL/GenBank/DDBJ whole genome shotgun (WGS) entry which is preliminary data.</text>
</comment>
<dbReference type="InterPro" id="IPR058260">
    <property type="entry name" value="DUF7954"/>
</dbReference>
<gene>
    <name evidence="4" type="ORF">K7J14_05920</name>
</gene>
<dbReference type="Pfam" id="PF25843">
    <property type="entry name" value="DUF7954"/>
    <property type="match status" value="1"/>
</dbReference>
<dbReference type="AlphaFoldDB" id="A0AAE3JIF5"/>
<feature type="domain" description="DUF7955" evidence="3">
    <location>
        <begin position="255"/>
        <end position="384"/>
    </location>
</feature>
<accession>A0AAE3JIF5</accession>
<protein>
    <submittedName>
        <fullName evidence="4">Uncharacterized protein</fullName>
    </submittedName>
</protein>
<reference evidence="4" key="1">
    <citation type="submission" date="2021-08" db="EMBL/GenBank/DDBJ databases">
        <title>Comparative analyses of Brucepasteria parasyntrophica and Teretinema zuelzerae.</title>
        <authorList>
            <person name="Song Y."/>
            <person name="Brune A."/>
        </authorList>
    </citation>
    <scope>NUCLEOTIDE SEQUENCE</scope>
    <source>
        <strain evidence="4">DSM 1903</strain>
    </source>
</reference>
<feature type="signal peptide" evidence="1">
    <location>
        <begin position="1"/>
        <end position="32"/>
    </location>
</feature>
<keyword evidence="5" id="KW-1185">Reference proteome</keyword>
<sequence length="385" mass="41732">MQNRGRPAQSLTTRFRRPAFFAAALMSLSLHAALSAAESAAVFSRYPEPRSGEYVVYRDYSWKNPTWTGFLCYDDSTWGAFTYTPALKSRVSVLFRTEEADGRLVLTGQQIISEITGQDVPMVNYLMALLPDAYGWRNDLSSSPAVRVMSSSGRSLLPPPLSFPKSLESFGGSVSLIFAPEIPLFNLRSLDSADGGKVLELYKAGRLGQAGDAEFFSLVPAEGDSDASGNSRNAGNRTASDSSLLKIAKSAAEARTVDGVTLRLDGNWTMMADNAFFLGNSAVLLIDTFDIAEAGFPADELPLSLVRFFGLSGASTRVLPGSMRVSGSSKRFRIEHEVDDLETGSRNRDVKECIVSADGKKCTVVSLSAPKAVWNANEAYFKSLF</sequence>
<dbReference type="InterPro" id="IPR058261">
    <property type="entry name" value="DUF7955"/>
</dbReference>
<keyword evidence="1" id="KW-0732">Signal</keyword>
<dbReference type="EMBL" id="JAINWA010000001">
    <property type="protein sequence ID" value="MCD1654238.1"/>
    <property type="molecule type" value="Genomic_DNA"/>
</dbReference>
<evidence type="ECO:0000313" key="5">
    <source>
        <dbReference type="Proteomes" id="UP001198163"/>
    </source>
</evidence>